<dbReference type="EMBL" id="VUNQ01000020">
    <property type="protein sequence ID" value="MSU01879.1"/>
    <property type="molecule type" value="Genomic_DNA"/>
</dbReference>
<accession>A0A6N7XIL6</accession>
<name>A0A6N7XIL6_9FIRM</name>
<dbReference type="Proteomes" id="UP000469523">
    <property type="component" value="Unassembled WGS sequence"/>
</dbReference>
<protein>
    <submittedName>
        <fullName evidence="1">Uncharacterized protein</fullName>
    </submittedName>
</protein>
<gene>
    <name evidence="1" type="ORF">FYJ83_10405</name>
</gene>
<dbReference type="AlphaFoldDB" id="A0A6N7XIL6"/>
<dbReference type="RefSeq" id="WP_154440343.1">
    <property type="nucleotide sequence ID" value="NZ_JAHLPJ010000001.1"/>
</dbReference>
<organism evidence="1 2">
    <name type="scientific">Tissierella pigra</name>
    <dbReference type="NCBI Taxonomy" id="2607614"/>
    <lineage>
        <taxon>Bacteria</taxon>
        <taxon>Bacillati</taxon>
        <taxon>Bacillota</taxon>
        <taxon>Tissierellia</taxon>
        <taxon>Tissierellales</taxon>
        <taxon>Tissierellaceae</taxon>
        <taxon>Tissierella</taxon>
    </lineage>
</organism>
<sequence>MMSQINNKPLLMTSDKYVMLRQKYDYNSPDCKLEIVKTGNIYNVGKFIGIFAREVPNGNPNGINIRRFESIVQEVFQDCYAAFISNNLTDNHIINLKQISSAIVYWKMTSQGGRAKLKMDNVLAKWNADTVNQLMNAYEKKDMSLFRIGGVRIPTATTFMRFLFPNDFGVMDSRVVGNHTQPNGITALSLRKDGYINDTKQNVIKYETEYTIFLRSQAAYLNELGIKFKDVDDRGKIFLSKFRASDIEMSLF</sequence>
<proteinExistence type="predicted"/>
<comment type="caution">
    <text evidence="1">The sequence shown here is derived from an EMBL/GenBank/DDBJ whole genome shotgun (WGS) entry which is preliminary data.</text>
</comment>
<evidence type="ECO:0000313" key="1">
    <source>
        <dbReference type="EMBL" id="MSU01879.1"/>
    </source>
</evidence>
<reference evidence="1 2" key="1">
    <citation type="submission" date="2019-09" db="EMBL/GenBank/DDBJ databases">
        <title>In-depth cultivation of the pig gut microbiome towards novel bacterial diversity and tailored functional studies.</title>
        <authorList>
            <person name="Wylensek D."/>
            <person name="Hitch T.C.A."/>
            <person name="Clavel T."/>
        </authorList>
    </citation>
    <scope>NUCLEOTIDE SEQUENCE [LARGE SCALE GENOMIC DNA]</scope>
    <source>
        <strain evidence="1 2">WCA3-693-APC-4?</strain>
    </source>
</reference>
<keyword evidence="2" id="KW-1185">Reference proteome</keyword>
<evidence type="ECO:0000313" key="2">
    <source>
        <dbReference type="Proteomes" id="UP000469523"/>
    </source>
</evidence>